<organism evidence="2 3">
    <name type="scientific">Linum trigynum</name>
    <dbReference type="NCBI Taxonomy" id="586398"/>
    <lineage>
        <taxon>Eukaryota</taxon>
        <taxon>Viridiplantae</taxon>
        <taxon>Streptophyta</taxon>
        <taxon>Embryophyta</taxon>
        <taxon>Tracheophyta</taxon>
        <taxon>Spermatophyta</taxon>
        <taxon>Magnoliopsida</taxon>
        <taxon>eudicotyledons</taxon>
        <taxon>Gunneridae</taxon>
        <taxon>Pentapetalae</taxon>
        <taxon>rosids</taxon>
        <taxon>fabids</taxon>
        <taxon>Malpighiales</taxon>
        <taxon>Linaceae</taxon>
        <taxon>Linum</taxon>
    </lineage>
</organism>
<sequence length="97" mass="10862">MGTTGRGVELPSRIGRGVRRKPCCRVDGSLTKRERTKQPWMDKTTTSGIEGVQRATRSRSSSTNQVKLLSPDKDLKKEGEIDGEQPVEPPTRRRREG</sequence>
<feature type="compositionally biased region" description="Polar residues" evidence="1">
    <location>
        <begin position="58"/>
        <end position="67"/>
    </location>
</feature>
<dbReference type="Proteomes" id="UP001497516">
    <property type="component" value="Chromosome 1"/>
</dbReference>
<evidence type="ECO:0000313" key="2">
    <source>
        <dbReference type="EMBL" id="CAL1355456.1"/>
    </source>
</evidence>
<dbReference type="AlphaFoldDB" id="A0AAV2CI15"/>
<proteinExistence type="predicted"/>
<name>A0AAV2CI15_9ROSI</name>
<evidence type="ECO:0000256" key="1">
    <source>
        <dbReference type="SAM" id="MobiDB-lite"/>
    </source>
</evidence>
<evidence type="ECO:0000313" key="3">
    <source>
        <dbReference type="Proteomes" id="UP001497516"/>
    </source>
</evidence>
<keyword evidence="3" id="KW-1185">Reference proteome</keyword>
<dbReference type="EMBL" id="OZ034813">
    <property type="protein sequence ID" value="CAL1355456.1"/>
    <property type="molecule type" value="Genomic_DNA"/>
</dbReference>
<accession>A0AAV2CI15</accession>
<feature type="compositionally biased region" description="Basic and acidic residues" evidence="1">
    <location>
        <begin position="70"/>
        <end position="80"/>
    </location>
</feature>
<protein>
    <submittedName>
        <fullName evidence="2">Uncharacterized protein</fullName>
    </submittedName>
</protein>
<reference evidence="2 3" key="1">
    <citation type="submission" date="2024-04" db="EMBL/GenBank/DDBJ databases">
        <authorList>
            <person name="Fracassetti M."/>
        </authorList>
    </citation>
    <scope>NUCLEOTIDE SEQUENCE [LARGE SCALE GENOMIC DNA]</scope>
</reference>
<gene>
    <name evidence="2" type="ORF">LTRI10_LOCUS3222</name>
</gene>
<feature type="region of interest" description="Disordered" evidence="1">
    <location>
        <begin position="27"/>
        <end position="97"/>
    </location>
</feature>